<keyword evidence="2" id="KW-0238">DNA-binding</keyword>
<dbReference type="EMBL" id="CP033896">
    <property type="protein sequence ID" value="AZA13225.1"/>
    <property type="molecule type" value="Genomic_DNA"/>
</dbReference>
<dbReference type="PANTHER" id="PTHR30146">
    <property type="entry name" value="LACI-RELATED TRANSCRIPTIONAL REPRESSOR"/>
    <property type="match status" value="1"/>
</dbReference>
<dbReference type="SUPFAM" id="SSF53822">
    <property type="entry name" value="Periplasmic binding protein-like I"/>
    <property type="match status" value="1"/>
</dbReference>
<evidence type="ECO:0000313" key="6">
    <source>
        <dbReference type="Proteomes" id="UP000269019"/>
    </source>
</evidence>
<dbReference type="RefSeq" id="WP_123927029.1">
    <property type="nucleotide sequence ID" value="NZ_CP033896.1"/>
</dbReference>
<accession>A0A3G6J559</accession>
<dbReference type="InterPro" id="IPR010982">
    <property type="entry name" value="Lambda_DNA-bd_dom_sf"/>
</dbReference>
<proteinExistence type="predicted"/>
<dbReference type="Pfam" id="PF00356">
    <property type="entry name" value="LacI"/>
    <property type="match status" value="1"/>
</dbReference>
<dbReference type="InterPro" id="IPR046335">
    <property type="entry name" value="LacI/GalR-like_sensor"/>
</dbReference>
<evidence type="ECO:0000256" key="1">
    <source>
        <dbReference type="ARBA" id="ARBA00023015"/>
    </source>
</evidence>
<sequence>MTPAATPSSKRPGIAQVAKLAGVAVGTVSNVLNHPDRVSPRTRTKVEQIIKELGYVPNASARALNKGRSTLIGAIFFDISNPFFADSSHAIDQVARSRGATMIYTGTEQLPEVERAALKRFVDLGVDAIVVCSTGGNDDALEQLVDLGIPVLAFAQRSESAKIPAVCIDDQRGMELIAAHLLGLGHESFCFISEHRQAIQHRDRLAGFHRALAAQGSADGCLQLNIASGPTWMEGYREVQQFIATNQQLPDCFVCLNDYTAFGASKALTEAGLVPGIDVAVTGYDDLTFTELLATPLTTIHQPITAMADYAANALLDVVEGRATDLVGKVFAPELIVRQSTVPILHDNE</sequence>
<evidence type="ECO:0000313" key="5">
    <source>
        <dbReference type="EMBL" id="AZA13225.1"/>
    </source>
</evidence>
<gene>
    <name evidence="5" type="primary">degA1</name>
    <name evidence="5" type="ORF">CCHOA_04080</name>
</gene>
<dbReference type="GO" id="GO:0000976">
    <property type="term" value="F:transcription cis-regulatory region binding"/>
    <property type="evidence" value="ECO:0007669"/>
    <property type="project" value="TreeGrafter"/>
</dbReference>
<dbReference type="InterPro" id="IPR028082">
    <property type="entry name" value="Peripla_BP_I"/>
</dbReference>
<dbReference type="SUPFAM" id="SSF47413">
    <property type="entry name" value="lambda repressor-like DNA-binding domains"/>
    <property type="match status" value="1"/>
</dbReference>
<dbReference type="Proteomes" id="UP000269019">
    <property type="component" value="Chromosome"/>
</dbReference>
<organism evidence="5 6">
    <name type="scientific">Corynebacterium choanae</name>
    <dbReference type="NCBI Taxonomy" id="1862358"/>
    <lineage>
        <taxon>Bacteria</taxon>
        <taxon>Bacillati</taxon>
        <taxon>Actinomycetota</taxon>
        <taxon>Actinomycetes</taxon>
        <taxon>Mycobacteriales</taxon>
        <taxon>Corynebacteriaceae</taxon>
        <taxon>Corynebacterium</taxon>
    </lineage>
</organism>
<keyword evidence="1" id="KW-0805">Transcription regulation</keyword>
<evidence type="ECO:0000259" key="4">
    <source>
        <dbReference type="PROSITE" id="PS50932"/>
    </source>
</evidence>
<name>A0A3G6J559_9CORY</name>
<reference evidence="5 6" key="1">
    <citation type="submission" date="2018-11" db="EMBL/GenBank/DDBJ databases">
        <authorList>
            <person name="Kleinhagauer T."/>
            <person name="Glaeser S.P."/>
            <person name="Spergser J."/>
            <person name="Ruckert C."/>
            <person name="Kaempfer P."/>
            <person name="Busse H.-J."/>
        </authorList>
    </citation>
    <scope>NUCLEOTIDE SEQUENCE [LARGE SCALE GENOMIC DNA]</scope>
    <source>
        <strain evidence="5 6">200CH</strain>
    </source>
</reference>
<dbReference type="AlphaFoldDB" id="A0A3G6J559"/>
<dbReference type="PANTHER" id="PTHR30146:SF138">
    <property type="entry name" value="TRANSCRIPTIONAL REGULATORY PROTEIN"/>
    <property type="match status" value="1"/>
</dbReference>
<dbReference type="Gene3D" id="3.40.50.2300">
    <property type="match status" value="2"/>
</dbReference>
<dbReference type="CDD" id="cd06267">
    <property type="entry name" value="PBP1_LacI_sugar_binding-like"/>
    <property type="match status" value="1"/>
</dbReference>
<dbReference type="OrthoDB" id="59108at2"/>
<dbReference type="CDD" id="cd01392">
    <property type="entry name" value="HTH_LacI"/>
    <property type="match status" value="1"/>
</dbReference>
<dbReference type="KEGG" id="ccho:CCHOA_04080"/>
<feature type="domain" description="HTH lacI-type" evidence="4">
    <location>
        <begin position="12"/>
        <end position="66"/>
    </location>
</feature>
<dbReference type="InterPro" id="IPR000843">
    <property type="entry name" value="HTH_LacI"/>
</dbReference>
<evidence type="ECO:0000256" key="3">
    <source>
        <dbReference type="ARBA" id="ARBA00023163"/>
    </source>
</evidence>
<dbReference type="SMART" id="SM00354">
    <property type="entry name" value="HTH_LACI"/>
    <property type="match status" value="1"/>
</dbReference>
<keyword evidence="6" id="KW-1185">Reference proteome</keyword>
<protein>
    <submittedName>
        <fullName evidence="5">HTH-type transcriptional regulator DegA</fullName>
    </submittedName>
</protein>
<dbReference type="Pfam" id="PF13377">
    <property type="entry name" value="Peripla_BP_3"/>
    <property type="match status" value="1"/>
</dbReference>
<evidence type="ECO:0000256" key="2">
    <source>
        <dbReference type="ARBA" id="ARBA00023125"/>
    </source>
</evidence>
<dbReference type="PROSITE" id="PS50932">
    <property type="entry name" value="HTH_LACI_2"/>
    <property type="match status" value="1"/>
</dbReference>
<keyword evidence="3" id="KW-0804">Transcription</keyword>
<dbReference type="GO" id="GO:0003700">
    <property type="term" value="F:DNA-binding transcription factor activity"/>
    <property type="evidence" value="ECO:0007669"/>
    <property type="project" value="TreeGrafter"/>
</dbReference>
<dbReference type="Gene3D" id="1.10.260.40">
    <property type="entry name" value="lambda repressor-like DNA-binding domains"/>
    <property type="match status" value="1"/>
</dbReference>